<keyword evidence="2" id="KW-1185">Reference proteome</keyword>
<protein>
    <submittedName>
        <fullName evidence="1">Uncharacterized protein</fullName>
    </submittedName>
</protein>
<organism evidence="1 2">
    <name type="scientific">Zancudomyces culisetae</name>
    <name type="common">Gut fungus</name>
    <name type="synonym">Smittium culisetae</name>
    <dbReference type="NCBI Taxonomy" id="1213189"/>
    <lineage>
        <taxon>Eukaryota</taxon>
        <taxon>Fungi</taxon>
        <taxon>Fungi incertae sedis</taxon>
        <taxon>Zoopagomycota</taxon>
        <taxon>Kickxellomycotina</taxon>
        <taxon>Harpellomycetes</taxon>
        <taxon>Harpellales</taxon>
        <taxon>Legeriomycetaceae</taxon>
        <taxon>Zancudomyces</taxon>
    </lineage>
</organism>
<dbReference type="EMBL" id="LSSK01000551">
    <property type="protein sequence ID" value="OMH82976.1"/>
    <property type="molecule type" value="Genomic_DNA"/>
</dbReference>
<proteinExistence type="predicted"/>
<evidence type="ECO:0000313" key="2">
    <source>
        <dbReference type="Proteomes" id="UP000188320"/>
    </source>
</evidence>
<dbReference type="Proteomes" id="UP000188320">
    <property type="component" value="Unassembled WGS sequence"/>
</dbReference>
<comment type="caution">
    <text evidence="1">The sequence shown here is derived from an EMBL/GenBank/DDBJ whole genome shotgun (WGS) entry which is preliminary data.</text>
</comment>
<sequence length="268" mass="30336">MSNPNDLGGDFVRYFPYVRIATVNGQVERLRTNSTYNTSNATVAEQASRVDKFNHQQSRSYTLDTSLDTQSQNLNNQLCTVCGEVAKQNEKKRECSLWVAEMNDLQEKSPKMTPSRDTLDIGVTKCSTLDYDGYFWAKFEPQGSYDTKFSDIMDKTLVDEYTSEINTNVEDMTWDKQTYSNLDSIESINEDQTDSDIFSDQIRRGGKSTCLKNINCISPCFIEDEVFTCDKYGDVESDTGSGNTCDTNIEEDTVKFSSVTNLLKPFSP</sequence>
<accession>A0A1R1PPR0</accession>
<reference evidence="2" key="1">
    <citation type="submission" date="2017-01" db="EMBL/GenBank/DDBJ databases">
        <authorList>
            <person name="Wang Y."/>
            <person name="White M."/>
            <person name="Kvist S."/>
            <person name="Moncalvo J.-M."/>
        </authorList>
    </citation>
    <scope>NUCLEOTIDE SEQUENCE [LARGE SCALE GENOMIC DNA]</scope>
    <source>
        <strain evidence="2">COL-18-3</strain>
    </source>
</reference>
<dbReference type="AlphaFoldDB" id="A0A1R1PPR0"/>
<name>A0A1R1PPR0_ZANCU</name>
<evidence type="ECO:0000313" key="1">
    <source>
        <dbReference type="EMBL" id="OMH82976.1"/>
    </source>
</evidence>
<gene>
    <name evidence="1" type="ORF">AX774_g3525</name>
</gene>